<comment type="caution">
    <text evidence="1">The sequence shown here is derived from an EMBL/GenBank/DDBJ whole genome shotgun (WGS) entry which is preliminary data.</text>
</comment>
<reference evidence="1 2" key="1">
    <citation type="journal article" date="2013" name="Genome Announc.">
        <title>Draft Genome Sequence of the Cellulolytic, Mesophilic, Anaerobic Bacterium Clostridium termitidis Strain CT1112 (DSM 5398).</title>
        <authorList>
            <person name="Lal S."/>
            <person name="Ramachandran U."/>
            <person name="Zhang X."/>
            <person name="Munir R."/>
            <person name="Sparling R."/>
            <person name="Levin D.B."/>
        </authorList>
    </citation>
    <scope>NUCLEOTIDE SEQUENCE [LARGE SCALE GENOMIC DNA]</scope>
    <source>
        <strain evidence="1 2">CT1112</strain>
    </source>
</reference>
<organism evidence="1 2">
    <name type="scientific">Ruminiclostridium cellobioparum subsp. termitidis CT1112</name>
    <dbReference type="NCBI Taxonomy" id="1195236"/>
    <lineage>
        <taxon>Bacteria</taxon>
        <taxon>Bacillati</taxon>
        <taxon>Bacillota</taxon>
        <taxon>Clostridia</taxon>
        <taxon>Eubacteriales</taxon>
        <taxon>Oscillospiraceae</taxon>
        <taxon>Ruminiclostridium</taxon>
    </lineage>
</organism>
<name>S0FFT9_RUMCE</name>
<dbReference type="eggNOG" id="COG1874">
    <property type="taxonomic scope" value="Bacteria"/>
</dbReference>
<dbReference type="SUPFAM" id="SSF51445">
    <property type="entry name" value="(Trans)glycosidases"/>
    <property type="match status" value="1"/>
</dbReference>
<gene>
    <name evidence="1" type="ORF">CTER_4739</name>
</gene>
<keyword evidence="2" id="KW-1185">Reference proteome</keyword>
<evidence type="ECO:0008006" key="3">
    <source>
        <dbReference type="Google" id="ProtNLM"/>
    </source>
</evidence>
<dbReference type="AlphaFoldDB" id="S0FFT9"/>
<sequence length="693" mass="79551">MNKQNIDLKKFHLLQGTELNGGDLRVIEPDADGFIRLRLEGETAEMGDVSWGNYRYFIVDMLADMDSQMLLDFRFEKAKPAEGEEPGHINYEMLPTRRVKLVVDLEALQSKRFFLLTLPGMLKARVTCKPCAITEMNAVELYFHPGYSRIFNSITIFEAYLSDALPDMKVIGQPMVDEMGQWIQKSWSSKTGSVEEMVEYLQQEYKRSETDNSYPEGWSVYGGWKALKFDATGFFHTHYDGKRWWLADPDGYAFFSNGMCYGSRMGVHGFVDKMENLFSWLPDPEDETYTAAWTTADRIPEFAKRNGPEAGKNRKMFNFARANMIRAFGPDKWWEAWLKINSARLKRWGFNTIGVGVDNYGDERVMDFLAQARIPFVWTLKDFPLTDELVFRDFPDVYSRQYEERSRLFAEKQLAPFAGNQYMIGYFITNEPEWKFQTSVNIAERVFAHPQRLASKTALIDILRNKYGIIDALNGAWNRSFGAFEDLYAPFSHADGFSAEAMEDMKFLRARLLEKYSQVPGDALRRVDPNHMNLGMRYSEISRNEIAGSECFEVISFNCYFDSAVPSLKIAADSADMPCIVGEWHVGGADKGLLSCGLLAAETQEERGRACEYYMQGAMNHKNCIGIHYFEMNDQPLLGRFDGECMQHGVIDICNRPYDELIRHFISTNHKLYDYVSGSISPGAKPAKVFRSR</sequence>
<protein>
    <recommendedName>
        <fullName evidence="3">Beta-galactosidase</fullName>
    </recommendedName>
</protein>
<dbReference type="Proteomes" id="UP000014155">
    <property type="component" value="Unassembled WGS sequence"/>
</dbReference>
<dbReference type="Gene3D" id="3.20.20.80">
    <property type="entry name" value="Glycosidases"/>
    <property type="match status" value="1"/>
</dbReference>
<evidence type="ECO:0000313" key="2">
    <source>
        <dbReference type="Proteomes" id="UP000014155"/>
    </source>
</evidence>
<proteinExistence type="predicted"/>
<dbReference type="STRING" id="1195236.CTER_4739"/>
<dbReference type="InterPro" id="IPR017853">
    <property type="entry name" value="GH"/>
</dbReference>
<accession>S0FFT9</accession>
<evidence type="ECO:0000313" key="1">
    <source>
        <dbReference type="EMBL" id="EMS69557.1"/>
    </source>
</evidence>
<dbReference type="EMBL" id="AORV01000065">
    <property type="protein sequence ID" value="EMS69557.1"/>
    <property type="molecule type" value="Genomic_DNA"/>
</dbReference>
<dbReference type="PATRIC" id="fig|1195236.3.peg.4924"/>
<dbReference type="RefSeq" id="WP_004629805.1">
    <property type="nucleotide sequence ID" value="NZ_AORV01000065.1"/>
</dbReference>